<accession>A0ABD1FBX2</accession>
<dbReference type="Pfam" id="PF02949">
    <property type="entry name" value="7tm_6"/>
    <property type="match status" value="1"/>
</dbReference>
<comment type="caution">
    <text evidence="10">The sequence shown here is derived from an EMBL/GenBank/DDBJ whole genome shotgun (WGS) entry which is preliminary data.</text>
</comment>
<evidence type="ECO:0000256" key="1">
    <source>
        <dbReference type="ARBA" id="ARBA00004141"/>
    </source>
</evidence>
<evidence type="ECO:0000256" key="3">
    <source>
        <dbReference type="ARBA" id="ARBA00022692"/>
    </source>
</evidence>
<organism evidence="10 11">
    <name type="scientific">Hypothenemus hampei</name>
    <name type="common">Coffee berry borer</name>
    <dbReference type="NCBI Taxonomy" id="57062"/>
    <lineage>
        <taxon>Eukaryota</taxon>
        <taxon>Metazoa</taxon>
        <taxon>Ecdysozoa</taxon>
        <taxon>Arthropoda</taxon>
        <taxon>Hexapoda</taxon>
        <taxon>Insecta</taxon>
        <taxon>Pterygota</taxon>
        <taxon>Neoptera</taxon>
        <taxon>Endopterygota</taxon>
        <taxon>Coleoptera</taxon>
        <taxon>Polyphaga</taxon>
        <taxon>Cucujiformia</taxon>
        <taxon>Curculionidae</taxon>
        <taxon>Scolytinae</taxon>
        <taxon>Hypothenemus</taxon>
    </lineage>
</organism>
<dbReference type="Proteomes" id="UP001566132">
    <property type="component" value="Unassembled WGS sequence"/>
</dbReference>
<protein>
    <submittedName>
        <fullName evidence="10">Uncharacterized protein</fullName>
    </submittedName>
</protein>
<keyword evidence="7" id="KW-0675">Receptor</keyword>
<dbReference type="AlphaFoldDB" id="A0ABD1FBX2"/>
<proteinExistence type="predicted"/>
<keyword evidence="2" id="KW-0716">Sensory transduction</keyword>
<evidence type="ECO:0000256" key="8">
    <source>
        <dbReference type="ARBA" id="ARBA00023224"/>
    </source>
</evidence>
<dbReference type="InterPro" id="IPR004117">
    <property type="entry name" value="7tm6_olfct_rcpt"/>
</dbReference>
<evidence type="ECO:0000256" key="4">
    <source>
        <dbReference type="ARBA" id="ARBA00022725"/>
    </source>
</evidence>
<dbReference type="GO" id="GO:0007608">
    <property type="term" value="P:sensory perception of smell"/>
    <property type="evidence" value="ECO:0007669"/>
    <property type="project" value="UniProtKB-KW"/>
</dbReference>
<keyword evidence="11" id="KW-1185">Reference proteome</keyword>
<reference evidence="10 11" key="1">
    <citation type="submission" date="2024-05" db="EMBL/GenBank/DDBJ databases">
        <title>Genetic variation in Jamaican populations of the coffee berry borer (Hypothenemus hampei).</title>
        <authorList>
            <person name="Errbii M."/>
            <person name="Myrie A."/>
        </authorList>
    </citation>
    <scope>NUCLEOTIDE SEQUENCE [LARGE SCALE GENOMIC DNA]</scope>
    <source>
        <strain evidence="10">JA-Hopewell-2020-01-JO</strain>
        <tissue evidence="10">Whole body</tissue>
    </source>
</reference>
<keyword evidence="3 9" id="KW-0812">Transmembrane</keyword>
<evidence type="ECO:0000313" key="10">
    <source>
        <dbReference type="EMBL" id="KAL1516781.1"/>
    </source>
</evidence>
<evidence type="ECO:0000313" key="11">
    <source>
        <dbReference type="Proteomes" id="UP001566132"/>
    </source>
</evidence>
<feature type="transmembrane region" description="Helical" evidence="9">
    <location>
        <begin position="17"/>
        <end position="35"/>
    </location>
</feature>
<sequence>MSSLIAMLSYNAPKGPALFTFFGYISILYSLTAFLQEYENTYEQLSDALYDLKWYLWDTKCQKFHLLLMGQVAQELKIPILFLLNADLELFKRFIRFTYTTANCLLTLRQQNH</sequence>
<keyword evidence="4" id="KW-0552">Olfaction</keyword>
<evidence type="ECO:0000256" key="6">
    <source>
        <dbReference type="ARBA" id="ARBA00023136"/>
    </source>
</evidence>
<dbReference type="GO" id="GO:0007165">
    <property type="term" value="P:signal transduction"/>
    <property type="evidence" value="ECO:0007669"/>
    <property type="project" value="UniProtKB-KW"/>
</dbReference>
<evidence type="ECO:0000256" key="9">
    <source>
        <dbReference type="SAM" id="Phobius"/>
    </source>
</evidence>
<dbReference type="EMBL" id="JBDJPC010000001">
    <property type="protein sequence ID" value="KAL1516781.1"/>
    <property type="molecule type" value="Genomic_DNA"/>
</dbReference>
<keyword evidence="5 9" id="KW-1133">Transmembrane helix</keyword>
<dbReference type="GO" id="GO:0016020">
    <property type="term" value="C:membrane"/>
    <property type="evidence" value="ECO:0007669"/>
    <property type="project" value="UniProtKB-SubCell"/>
</dbReference>
<evidence type="ECO:0000256" key="2">
    <source>
        <dbReference type="ARBA" id="ARBA00022606"/>
    </source>
</evidence>
<evidence type="ECO:0000256" key="5">
    <source>
        <dbReference type="ARBA" id="ARBA00022989"/>
    </source>
</evidence>
<comment type="subcellular location">
    <subcellularLocation>
        <location evidence="1">Membrane</location>
        <topology evidence="1">Multi-pass membrane protein</topology>
    </subcellularLocation>
</comment>
<keyword evidence="8" id="KW-0807">Transducer</keyword>
<keyword evidence="6 9" id="KW-0472">Membrane</keyword>
<evidence type="ECO:0000256" key="7">
    <source>
        <dbReference type="ARBA" id="ARBA00023170"/>
    </source>
</evidence>
<gene>
    <name evidence="10" type="ORF">ABEB36_000639</name>
</gene>
<name>A0ABD1FBX2_HYPHA</name>